<dbReference type="AlphaFoldDB" id="A0A0K8RE17"/>
<evidence type="ECO:0000313" key="2">
    <source>
        <dbReference type="EMBL" id="JAA68709.1"/>
    </source>
</evidence>
<protein>
    <submittedName>
        <fullName evidence="2">Putative ixodes 10 kDa peptide protein</fullName>
    </submittedName>
</protein>
<evidence type="ECO:0000256" key="1">
    <source>
        <dbReference type="SAM" id="SignalP"/>
    </source>
</evidence>
<reference evidence="2" key="1">
    <citation type="submission" date="2012-12" db="EMBL/GenBank/DDBJ databases">
        <title>Identification and characterization of a phenylalanine ammonia-lyase gene family in Isatis indigotica Fort.</title>
        <authorList>
            <person name="Liu Q."/>
            <person name="Chen J."/>
            <person name="Zhou X."/>
            <person name="Di P."/>
            <person name="Xiao Y."/>
            <person name="Xuan H."/>
            <person name="Zhang L."/>
            <person name="Chen W."/>
        </authorList>
    </citation>
    <scope>NUCLEOTIDE SEQUENCE</scope>
    <source>
        <tissue evidence="2">Salivary gland</tissue>
    </source>
</reference>
<sequence length="113" mass="12593">MCRNISNMLFVLFAVVLGLPESLEAKSGIPDCRSNLYSSGHIYCQLSGYDNFTDLNFQTCELDCGGPKVQLPKEACPSSSMHRGCSEKVADALTKWSADMRKRKDDLIKKMVH</sequence>
<name>A0A0K8RE17_IXORI</name>
<organism evidence="2">
    <name type="scientific">Ixodes ricinus</name>
    <name type="common">Common tick</name>
    <name type="synonym">Acarus ricinus</name>
    <dbReference type="NCBI Taxonomy" id="34613"/>
    <lineage>
        <taxon>Eukaryota</taxon>
        <taxon>Metazoa</taxon>
        <taxon>Ecdysozoa</taxon>
        <taxon>Arthropoda</taxon>
        <taxon>Chelicerata</taxon>
        <taxon>Arachnida</taxon>
        <taxon>Acari</taxon>
        <taxon>Parasitiformes</taxon>
        <taxon>Ixodida</taxon>
        <taxon>Ixodoidea</taxon>
        <taxon>Ixodidae</taxon>
        <taxon>Ixodinae</taxon>
        <taxon>Ixodes</taxon>
    </lineage>
</organism>
<accession>A0A0K8RE17</accession>
<dbReference type="EMBL" id="GADI01005099">
    <property type="protein sequence ID" value="JAA68709.1"/>
    <property type="molecule type" value="mRNA"/>
</dbReference>
<feature type="chain" id="PRO_5005517088" evidence="1">
    <location>
        <begin position="26"/>
        <end position="113"/>
    </location>
</feature>
<feature type="signal peptide" evidence="1">
    <location>
        <begin position="1"/>
        <end position="25"/>
    </location>
</feature>
<proteinExistence type="evidence at transcript level"/>
<keyword evidence="1" id="KW-0732">Signal</keyword>